<evidence type="ECO:0000313" key="2">
    <source>
        <dbReference type="EMBL" id="TWG12396.1"/>
    </source>
</evidence>
<dbReference type="Gene3D" id="3.40.50.1820">
    <property type="entry name" value="alpha/beta hydrolase"/>
    <property type="match status" value="1"/>
</dbReference>
<evidence type="ECO:0000313" key="3">
    <source>
        <dbReference type="Proteomes" id="UP000320239"/>
    </source>
</evidence>
<dbReference type="OrthoDB" id="9798122at2"/>
<sequence>MPFRTRIPTVLLAAILAGAGAAPLPARADGGESRGAAPLPARAAAAVTSRGVAIPAFYTPPATLPAADGALVRSEPLRLALSLPGITGTLPGTATRIMYRSTDSGGGPVAVTGAYVEPAAPWLGPGPRPLVVLAPGTMGQGDQCSTSLALQRGLVVGAGAGRTTVSIGYEILAMYRLLAKGIAVVQTDYPGLGATDRLHTYVNRVDEAHAVLDAARAVRALPDTSITARSAVGLYGYSQGGGAVAAAAELQSSYAPDVRLKATYAGAPPANLAEVTAAIDGTELVGALGWSVNGFVQSDPELRPLVDEYLGDAGRAVLADLSTMCVGDALLAYAGRRSSAWTTDGRSLAQVIAAEPRLRTFLDEQRIGARRPAGVVRVATGLRDNLVPHAQSRTMAADWCRLGGAVVYAPVVLPETGSPLLNHVGPLLTDQGPAVDWLSHRLAGLPAVSTCAVLPLQP</sequence>
<feature type="signal peptide" evidence="1">
    <location>
        <begin position="1"/>
        <end position="28"/>
    </location>
</feature>
<dbReference type="Pfam" id="PF03583">
    <property type="entry name" value="LIP"/>
    <property type="match status" value="1"/>
</dbReference>
<dbReference type="InterPro" id="IPR029058">
    <property type="entry name" value="AB_hydrolase_fold"/>
</dbReference>
<dbReference type="InterPro" id="IPR005152">
    <property type="entry name" value="Lipase_secreted"/>
</dbReference>
<dbReference type="PANTHER" id="PTHR34853:SF1">
    <property type="entry name" value="LIPASE 5"/>
    <property type="match status" value="1"/>
</dbReference>
<reference evidence="2 3" key="1">
    <citation type="submission" date="2019-06" db="EMBL/GenBank/DDBJ databases">
        <title>Sequencing the genomes of 1000 actinobacteria strains.</title>
        <authorList>
            <person name="Klenk H.-P."/>
        </authorList>
    </citation>
    <scope>NUCLEOTIDE SEQUENCE [LARGE SCALE GENOMIC DNA]</scope>
    <source>
        <strain evidence="2 3">DSM 43866</strain>
    </source>
</reference>
<name>A0A561VLA3_ACTTI</name>
<proteinExistence type="predicted"/>
<feature type="chain" id="PRO_5021929299" evidence="1">
    <location>
        <begin position="29"/>
        <end position="458"/>
    </location>
</feature>
<protein>
    <submittedName>
        <fullName evidence="2">Secretory lipase</fullName>
    </submittedName>
</protein>
<keyword evidence="3" id="KW-1185">Reference proteome</keyword>
<evidence type="ECO:0000256" key="1">
    <source>
        <dbReference type="SAM" id="SignalP"/>
    </source>
</evidence>
<dbReference type="AlphaFoldDB" id="A0A561VLA3"/>
<organism evidence="2 3">
    <name type="scientific">Actinoplanes teichomyceticus</name>
    <dbReference type="NCBI Taxonomy" id="1867"/>
    <lineage>
        <taxon>Bacteria</taxon>
        <taxon>Bacillati</taxon>
        <taxon>Actinomycetota</taxon>
        <taxon>Actinomycetes</taxon>
        <taxon>Micromonosporales</taxon>
        <taxon>Micromonosporaceae</taxon>
        <taxon>Actinoplanes</taxon>
    </lineage>
</organism>
<dbReference type="PIRSF" id="PIRSF029171">
    <property type="entry name" value="Esterase_LipA"/>
    <property type="match status" value="1"/>
</dbReference>
<dbReference type="SUPFAM" id="SSF53474">
    <property type="entry name" value="alpha/beta-Hydrolases"/>
    <property type="match status" value="1"/>
</dbReference>
<dbReference type="EMBL" id="VIWY01000005">
    <property type="protein sequence ID" value="TWG12396.1"/>
    <property type="molecule type" value="Genomic_DNA"/>
</dbReference>
<comment type="caution">
    <text evidence="2">The sequence shown here is derived from an EMBL/GenBank/DDBJ whole genome shotgun (WGS) entry which is preliminary data.</text>
</comment>
<accession>A0A561VLA3</accession>
<dbReference type="GO" id="GO:0004806">
    <property type="term" value="F:triacylglycerol lipase activity"/>
    <property type="evidence" value="ECO:0007669"/>
    <property type="project" value="InterPro"/>
</dbReference>
<gene>
    <name evidence="2" type="ORF">FHX34_105263</name>
</gene>
<dbReference type="PANTHER" id="PTHR34853">
    <property type="match status" value="1"/>
</dbReference>
<keyword evidence="1" id="KW-0732">Signal</keyword>
<dbReference type="GO" id="GO:0016042">
    <property type="term" value="P:lipid catabolic process"/>
    <property type="evidence" value="ECO:0007669"/>
    <property type="project" value="InterPro"/>
</dbReference>
<dbReference type="RefSeq" id="WP_122978998.1">
    <property type="nucleotide sequence ID" value="NZ_BOMX01000092.1"/>
</dbReference>
<dbReference type="Proteomes" id="UP000320239">
    <property type="component" value="Unassembled WGS sequence"/>
</dbReference>
<dbReference type="Gene3D" id="1.10.260.130">
    <property type="match status" value="1"/>
</dbReference>